<evidence type="ECO:0000313" key="2">
    <source>
        <dbReference type="EMBL" id="KAF2211048.1"/>
    </source>
</evidence>
<name>A0A6A6FCR8_9PEZI</name>
<reference evidence="2" key="1">
    <citation type="journal article" date="2020" name="Stud. Mycol.">
        <title>101 Dothideomycetes genomes: a test case for predicting lifestyles and emergence of pathogens.</title>
        <authorList>
            <person name="Haridas S."/>
            <person name="Albert R."/>
            <person name="Binder M."/>
            <person name="Bloem J."/>
            <person name="Labutti K."/>
            <person name="Salamov A."/>
            <person name="Andreopoulos B."/>
            <person name="Baker S."/>
            <person name="Barry K."/>
            <person name="Bills G."/>
            <person name="Bluhm B."/>
            <person name="Cannon C."/>
            <person name="Castanera R."/>
            <person name="Culley D."/>
            <person name="Daum C."/>
            <person name="Ezra D."/>
            <person name="Gonzalez J."/>
            <person name="Henrissat B."/>
            <person name="Kuo A."/>
            <person name="Liang C."/>
            <person name="Lipzen A."/>
            <person name="Lutzoni F."/>
            <person name="Magnuson J."/>
            <person name="Mondo S."/>
            <person name="Nolan M."/>
            <person name="Ohm R."/>
            <person name="Pangilinan J."/>
            <person name="Park H.-J."/>
            <person name="Ramirez L."/>
            <person name="Alfaro M."/>
            <person name="Sun H."/>
            <person name="Tritt A."/>
            <person name="Yoshinaga Y."/>
            <person name="Zwiers L.-H."/>
            <person name="Turgeon B."/>
            <person name="Goodwin S."/>
            <person name="Spatafora J."/>
            <person name="Crous P."/>
            <person name="Grigoriev I."/>
        </authorList>
    </citation>
    <scope>NUCLEOTIDE SEQUENCE</scope>
    <source>
        <strain evidence="2">SCOH1-5</strain>
    </source>
</reference>
<dbReference type="EMBL" id="ML992678">
    <property type="protein sequence ID" value="KAF2211048.1"/>
    <property type="molecule type" value="Genomic_DNA"/>
</dbReference>
<organism evidence="2 3">
    <name type="scientific">Cercospora zeae-maydis SCOH1-5</name>
    <dbReference type="NCBI Taxonomy" id="717836"/>
    <lineage>
        <taxon>Eukaryota</taxon>
        <taxon>Fungi</taxon>
        <taxon>Dikarya</taxon>
        <taxon>Ascomycota</taxon>
        <taxon>Pezizomycotina</taxon>
        <taxon>Dothideomycetes</taxon>
        <taxon>Dothideomycetidae</taxon>
        <taxon>Mycosphaerellales</taxon>
        <taxon>Mycosphaerellaceae</taxon>
        <taxon>Cercospora</taxon>
    </lineage>
</organism>
<evidence type="ECO:0000313" key="3">
    <source>
        <dbReference type="Proteomes" id="UP000799539"/>
    </source>
</evidence>
<keyword evidence="3" id="KW-1185">Reference proteome</keyword>
<accession>A0A6A6FCR8</accession>
<proteinExistence type="predicted"/>
<gene>
    <name evidence="2" type="ORF">CERZMDRAFT_91020</name>
</gene>
<sequence>MAGTSLPWALEVTHQNAFKSNFIAMGLTALSINEPGSTSESPLYTISLPNCYYGDLILSDSEGNHLATASKERHRKTEYHISLDSQTEILRRTSRTNKKWRFAMKVGNGQIECFEWRRSKGQMAKELAINSTSWHLVRLASLQRPELAGKELGDATDGGTTTGSDAASHEASSPEVVAQWTRAKCWKTMHGVGELQFRGAGATGELGLEWGIVAFMSCMSIWQKTNRDEVCLGTSVVTAPVVTT</sequence>
<protein>
    <submittedName>
        <fullName evidence="2">Uncharacterized protein</fullName>
    </submittedName>
</protein>
<feature type="region of interest" description="Disordered" evidence="1">
    <location>
        <begin position="149"/>
        <end position="174"/>
    </location>
</feature>
<dbReference type="OrthoDB" id="3431997at2759"/>
<dbReference type="Proteomes" id="UP000799539">
    <property type="component" value="Unassembled WGS sequence"/>
</dbReference>
<feature type="compositionally biased region" description="Low complexity" evidence="1">
    <location>
        <begin position="155"/>
        <end position="166"/>
    </location>
</feature>
<evidence type="ECO:0000256" key="1">
    <source>
        <dbReference type="SAM" id="MobiDB-lite"/>
    </source>
</evidence>
<dbReference type="AlphaFoldDB" id="A0A6A6FCR8"/>